<name>A0A0F8XCY0_9ZZZZ</name>
<evidence type="ECO:0000256" key="1">
    <source>
        <dbReference type="ARBA" id="ARBA00001964"/>
    </source>
</evidence>
<accession>A0A0F8XCY0</accession>
<feature type="non-terminal residue" evidence="5">
    <location>
        <position position="1"/>
    </location>
</feature>
<dbReference type="Gene3D" id="3.40.50.970">
    <property type="match status" value="1"/>
</dbReference>
<feature type="domain" description="Dehydrogenase E1 component" evidence="4">
    <location>
        <begin position="14"/>
        <end position="238"/>
    </location>
</feature>
<evidence type="ECO:0000256" key="2">
    <source>
        <dbReference type="ARBA" id="ARBA00023002"/>
    </source>
</evidence>
<sequence length="244" mass="26273">VKDLAIDFLIYGALAEIFARKTGFNKGLGGSMHAFFPPFGIYPNNAIVGGSGDISVGAALFKHINKKPGIVICNIGDASAGCGPVWEALCFATMDQFKKLWDQSHRGGLPLIMNFVNNFYGMGAQPSGETMGFEVLARLGAGMTPDQMHAERVDGFNPLAVIDAIRRKKEVIATGDGPVLLDTITYRFSGHSPSDASAYRTKDEVDAWQEVDPLNTYAAKLVEAKICSADEIEQIRNRAVSVLG</sequence>
<dbReference type="InterPro" id="IPR029061">
    <property type="entry name" value="THDP-binding"/>
</dbReference>
<reference evidence="5" key="1">
    <citation type="journal article" date="2015" name="Nature">
        <title>Complex archaea that bridge the gap between prokaryotes and eukaryotes.</title>
        <authorList>
            <person name="Spang A."/>
            <person name="Saw J.H."/>
            <person name="Jorgensen S.L."/>
            <person name="Zaremba-Niedzwiedzka K."/>
            <person name="Martijn J."/>
            <person name="Lind A.E."/>
            <person name="van Eijk R."/>
            <person name="Schleper C."/>
            <person name="Guy L."/>
            <person name="Ettema T.J."/>
        </authorList>
    </citation>
    <scope>NUCLEOTIDE SEQUENCE</scope>
</reference>
<dbReference type="InterPro" id="IPR050642">
    <property type="entry name" value="PDH_E1_Alpha_Subunit"/>
</dbReference>
<dbReference type="PANTHER" id="PTHR11516">
    <property type="entry name" value="PYRUVATE DEHYDROGENASE E1 COMPONENT, ALPHA SUBUNIT BACTERIAL AND ORGANELLAR"/>
    <property type="match status" value="1"/>
</dbReference>
<keyword evidence="3" id="KW-0786">Thiamine pyrophosphate</keyword>
<dbReference type="GO" id="GO:0006086">
    <property type="term" value="P:pyruvate decarboxylation to acetyl-CoA"/>
    <property type="evidence" value="ECO:0007669"/>
    <property type="project" value="TreeGrafter"/>
</dbReference>
<keyword evidence="2" id="KW-0560">Oxidoreductase</keyword>
<organism evidence="5">
    <name type="scientific">marine sediment metagenome</name>
    <dbReference type="NCBI Taxonomy" id="412755"/>
    <lineage>
        <taxon>unclassified sequences</taxon>
        <taxon>metagenomes</taxon>
        <taxon>ecological metagenomes</taxon>
    </lineage>
</organism>
<dbReference type="InterPro" id="IPR001017">
    <property type="entry name" value="DH_E1"/>
</dbReference>
<dbReference type="EMBL" id="LAZR01063788">
    <property type="protein sequence ID" value="KKK58815.1"/>
    <property type="molecule type" value="Genomic_DNA"/>
</dbReference>
<evidence type="ECO:0000259" key="4">
    <source>
        <dbReference type="Pfam" id="PF00676"/>
    </source>
</evidence>
<protein>
    <recommendedName>
        <fullName evidence="4">Dehydrogenase E1 component domain-containing protein</fullName>
    </recommendedName>
</protein>
<comment type="caution">
    <text evidence="5">The sequence shown here is derived from an EMBL/GenBank/DDBJ whole genome shotgun (WGS) entry which is preliminary data.</text>
</comment>
<dbReference type="PANTHER" id="PTHR11516:SF60">
    <property type="entry name" value="PYRUVATE DEHYDROGENASE E1 COMPONENT SUBUNIT ALPHA"/>
    <property type="match status" value="1"/>
</dbReference>
<dbReference type="Pfam" id="PF00676">
    <property type="entry name" value="E1_dh"/>
    <property type="match status" value="1"/>
</dbReference>
<dbReference type="SUPFAM" id="SSF52518">
    <property type="entry name" value="Thiamin diphosphate-binding fold (THDP-binding)"/>
    <property type="match status" value="1"/>
</dbReference>
<comment type="cofactor">
    <cofactor evidence="1">
        <name>thiamine diphosphate</name>
        <dbReference type="ChEBI" id="CHEBI:58937"/>
    </cofactor>
</comment>
<proteinExistence type="predicted"/>
<dbReference type="AlphaFoldDB" id="A0A0F8XCY0"/>
<evidence type="ECO:0000256" key="3">
    <source>
        <dbReference type="ARBA" id="ARBA00023052"/>
    </source>
</evidence>
<evidence type="ECO:0000313" key="5">
    <source>
        <dbReference type="EMBL" id="KKK58815.1"/>
    </source>
</evidence>
<dbReference type="GO" id="GO:0004739">
    <property type="term" value="F:pyruvate dehydrogenase (acetyl-transferring) activity"/>
    <property type="evidence" value="ECO:0007669"/>
    <property type="project" value="TreeGrafter"/>
</dbReference>
<gene>
    <name evidence="5" type="ORF">LCGC14_3040620</name>
</gene>